<dbReference type="Gene3D" id="1.10.10.60">
    <property type="entry name" value="Homeodomain-like"/>
    <property type="match status" value="2"/>
</dbReference>
<gene>
    <name evidence="5" type="ORF">H9945_07785</name>
</gene>
<dbReference type="InterPro" id="IPR050204">
    <property type="entry name" value="AraC_XylS_family_regulators"/>
</dbReference>
<dbReference type="GO" id="GO:0043565">
    <property type="term" value="F:sequence-specific DNA binding"/>
    <property type="evidence" value="ECO:0007669"/>
    <property type="project" value="InterPro"/>
</dbReference>
<keyword evidence="1" id="KW-0805">Transcription regulation</keyword>
<accession>A0A9D2M7Q7</accession>
<evidence type="ECO:0000313" key="6">
    <source>
        <dbReference type="Proteomes" id="UP000886803"/>
    </source>
</evidence>
<evidence type="ECO:0000256" key="3">
    <source>
        <dbReference type="ARBA" id="ARBA00023163"/>
    </source>
</evidence>
<sequence length="179" mass="20347">MFDLRYVRPLVRSGMPFIRLDRRADTACFDAFERAFHACEEERPGYEFKIRAELSAILLLLGRRAPAAPPAAGQVQQARLKQILGWIDRHLENPITLRDLAGCAGVSPRMFRRYLHCRPMEYLCQRRLLVAAEQLAATGFSVTEIALQCGFSSPSYFSKQFKRLVGQTPAAYRAGQRQP</sequence>
<proteinExistence type="predicted"/>
<evidence type="ECO:0000256" key="2">
    <source>
        <dbReference type="ARBA" id="ARBA00023125"/>
    </source>
</evidence>
<dbReference type="PRINTS" id="PR00032">
    <property type="entry name" value="HTHARAC"/>
</dbReference>
<dbReference type="InterPro" id="IPR018060">
    <property type="entry name" value="HTH_AraC"/>
</dbReference>
<evidence type="ECO:0000259" key="4">
    <source>
        <dbReference type="PROSITE" id="PS01124"/>
    </source>
</evidence>
<feature type="domain" description="HTH araC/xylS-type" evidence="4">
    <location>
        <begin position="81"/>
        <end position="175"/>
    </location>
</feature>
<dbReference type="InterPro" id="IPR018062">
    <property type="entry name" value="HTH_AraC-typ_CS"/>
</dbReference>
<dbReference type="Pfam" id="PF12833">
    <property type="entry name" value="HTH_18"/>
    <property type="match status" value="1"/>
</dbReference>
<dbReference type="EMBL" id="DWYG01000132">
    <property type="protein sequence ID" value="HJB42384.1"/>
    <property type="molecule type" value="Genomic_DNA"/>
</dbReference>
<dbReference type="InterPro" id="IPR020449">
    <property type="entry name" value="Tscrpt_reg_AraC-type_HTH"/>
</dbReference>
<evidence type="ECO:0000313" key="5">
    <source>
        <dbReference type="EMBL" id="HJB42384.1"/>
    </source>
</evidence>
<reference evidence="5" key="2">
    <citation type="submission" date="2021-04" db="EMBL/GenBank/DDBJ databases">
        <authorList>
            <person name="Gilroy R."/>
        </authorList>
    </citation>
    <scope>NUCLEOTIDE SEQUENCE</scope>
    <source>
        <strain evidence="5">ChiBcec8-13705</strain>
    </source>
</reference>
<protein>
    <submittedName>
        <fullName evidence="5">AraC family transcriptional regulator</fullName>
    </submittedName>
</protein>
<dbReference type="GO" id="GO:0003700">
    <property type="term" value="F:DNA-binding transcription factor activity"/>
    <property type="evidence" value="ECO:0007669"/>
    <property type="project" value="InterPro"/>
</dbReference>
<dbReference type="PROSITE" id="PS00041">
    <property type="entry name" value="HTH_ARAC_FAMILY_1"/>
    <property type="match status" value="1"/>
</dbReference>
<reference evidence="5" key="1">
    <citation type="journal article" date="2021" name="PeerJ">
        <title>Extensive microbial diversity within the chicken gut microbiome revealed by metagenomics and culture.</title>
        <authorList>
            <person name="Gilroy R."/>
            <person name="Ravi A."/>
            <person name="Getino M."/>
            <person name="Pursley I."/>
            <person name="Horton D.L."/>
            <person name="Alikhan N.F."/>
            <person name="Baker D."/>
            <person name="Gharbi K."/>
            <person name="Hall N."/>
            <person name="Watson M."/>
            <person name="Adriaenssens E.M."/>
            <person name="Foster-Nyarko E."/>
            <person name="Jarju S."/>
            <person name="Secka A."/>
            <person name="Antonio M."/>
            <person name="Oren A."/>
            <person name="Chaudhuri R.R."/>
            <person name="La Ragione R."/>
            <person name="Hildebrand F."/>
            <person name="Pallen M.J."/>
        </authorList>
    </citation>
    <scope>NUCLEOTIDE SEQUENCE</scope>
    <source>
        <strain evidence="5">ChiBcec8-13705</strain>
    </source>
</reference>
<dbReference type="InterPro" id="IPR009057">
    <property type="entry name" value="Homeodomain-like_sf"/>
</dbReference>
<comment type="caution">
    <text evidence="5">The sequence shown here is derived from an EMBL/GenBank/DDBJ whole genome shotgun (WGS) entry which is preliminary data.</text>
</comment>
<dbReference type="AlphaFoldDB" id="A0A9D2M7Q7"/>
<dbReference type="Proteomes" id="UP000886803">
    <property type="component" value="Unassembled WGS sequence"/>
</dbReference>
<dbReference type="PANTHER" id="PTHR46796">
    <property type="entry name" value="HTH-TYPE TRANSCRIPTIONAL ACTIVATOR RHAS-RELATED"/>
    <property type="match status" value="1"/>
</dbReference>
<dbReference type="SUPFAM" id="SSF46689">
    <property type="entry name" value="Homeodomain-like"/>
    <property type="match status" value="2"/>
</dbReference>
<keyword evidence="3" id="KW-0804">Transcription</keyword>
<name>A0A9D2M7Q7_9FIRM</name>
<dbReference type="SMART" id="SM00342">
    <property type="entry name" value="HTH_ARAC"/>
    <property type="match status" value="1"/>
</dbReference>
<keyword evidence="2" id="KW-0238">DNA-binding</keyword>
<evidence type="ECO:0000256" key="1">
    <source>
        <dbReference type="ARBA" id="ARBA00023015"/>
    </source>
</evidence>
<dbReference type="PROSITE" id="PS01124">
    <property type="entry name" value="HTH_ARAC_FAMILY_2"/>
    <property type="match status" value="1"/>
</dbReference>
<organism evidence="5 6">
    <name type="scientific">Candidatus Gemmiger avicola</name>
    <dbReference type="NCBI Taxonomy" id="2838605"/>
    <lineage>
        <taxon>Bacteria</taxon>
        <taxon>Bacillati</taxon>
        <taxon>Bacillota</taxon>
        <taxon>Clostridia</taxon>
        <taxon>Eubacteriales</taxon>
        <taxon>Gemmiger</taxon>
    </lineage>
</organism>